<dbReference type="Pfam" id="PF23827">
    <property type="entry name" value="DUF7197"/>
    <property type="match status" value="1"/>
</dbReference>
<gene>
    <name evidence="1" type="ORF">JKP88DRAFT_157356</name>
</gene>
<organism evidence="1 2">
    <name type="scientific">Tribonema minus</name>
    <dbReference type="NCBI Taxonomy" id="303371"/>
    <lineage>
        <taxon>Eukaryota</taxon>
        <taxon>Sar</taxon>
        <taxon>Stramenopiles</taxon>
        <taxon>Ochrophyta</taxon>
        <taxon>PX clade</taxon>
        <taxon>Xanthophyceae</taxon>
        <taxon>Tribonematales</taxon>
        <taxon>Tribonemataceae</taxon>
        <taxon>Tribonema</taxon>
    </lineage>
</organism>
<dbReference type="EMBL" id="JAFCMP010000223">
    <property type="protein sequence ID" value="KAG5182933.1"/>
    <property type="molecule type" value="Genomic_DNA"/>
</dbReference>
<evidence type="ECO:0000313" key="2">
    <source>
        <dbReference type="Proteomes" id="UP000664859"/>
    </source>
</evidence>
<dbReference type="InterPro" id="IPR055621">
    <property type="entry name" value="DUF7197"/>
</dbReference>
<evidence type="ECO:0000313" key="1">
    <source>
        <dbReference type="EMBL" id="KAG5182933.1"/>
    </source>
</evidence>
<proteinExistence type="predicted"/>
<keyword evidence="2" id="KW-1185">Reference proteome</keyword>
<dbReference type="Proteomes" id="UP000664859">
    <property type="component" value="Unassembled WGS sequence"/>
</dbReference>
<dbReference type="AlphaFoldDB" id="A0A836CF63"/>
<reference evidence="1" key="1">
    <citation type="submission" date="2021-02" db="EMBL/GenBank/DDBJ databases">
        <title>First Annotated Genome of the Yellow-green Alga Tribonema minus.</title>
        <authorList>
            <person name="Mahan K.M."/>
        </authorList>
    </citation>
    <scope>NUCLEOTIDE SEQUENCE</scope>
    <source>
        <strain evidence="1">UTEX B ZZ1240</strain>
    </source>
</reference>
<sequence>MFVAITSTTLTQENEHMVADSLAWFNSDRQMAELLLGISASPRTGPSLRLMDHLVGHYSKEVPVSVPGRGGVPVDLCMEYKRELQASSKKYLDAFKRHMPVEAVVLGRAVRTTLGQLRFIAWFQKLGLHEYLRDNEQAIKQHMNDKMKGTRTALAVCPKRSEAALHRGNFVMEF</sequence>
<comment type="caution">
    <text evidence="1">The sequence shown here is derived from an EMBL/GenBank/DDBJ whole genome shotgun (WGS) entry which is preliminary data.</text>
</comment>
<protein>
    <submittedName>
        <fullName evidence="1">Uncharacterized protein</fullName>
    </submittedName>
</protein>
<name>A0A836CF63_9STRA</name>
<accession>A0A836CF63</accession>